<dbReference type="InterPro" id="IPR013988">
    <property type="entry name" value="YjdM_C"/>
</dbReference>
<evidence type="ECO:0000313" key="3">
    <source>
        <dbReference type="Proteomes" id="UP001597380"/>
    </source>
</evidence>
<dbReference type="SMART" id="SM00782">
    <property type="entry name" value="PhnA_Zn_Ribbon"/>
    <property type="match status" value="1"/>
</dbReference>
<dbReference type="InterPro" id="IPR013991">
    <property type="entry name" value="PhnaA_N_proteobac"/>
</dbReference>
<dbReference type="Proteomes" id="UP001597380">
    <property type="component" value="Unassembled WGS sequence"/>
</dbReference>
<dbReference type="SUPFAM" id="SSF82057">
    <property type="entry name" value="Prokaryotic SH3-related domain"/>
    <property type="match status" value="1"/>
</dbReference>
<proteinExistence type="predicted"/>
<dbReference type="Pfam" id="PF03831">
    <property type="entry name" value="YjdM"/>
    <property type="match status" value="1"/>
</dbReference>
<reference evidence="3" key="1">
    <citation type="journal article" date="2019" name="Int. J. Syst. Evol. Microbiol.">
        <title>The Global Catalogue of Microorganisms (GCM) 10K type strain sequencing project: providing services to taxonomists for standard genome sequencing and annotation.</title>
        <authorList>
            <consortium name="The Broad Institute Genomics Platform"/>
            <consortium name="The Broad Institute Genome Sequencing Center for Infectious Disease"/>
            <person name="Wu L."/>
            <person name="Ma J."/>
        </authorList>
    </citation>
    <scope>NUCLEOTIDE SEQUENCE [LARGE SCALE GENOMIC DNA]</scope>
    <source>
        <strain evidence="3">CGMCC 1.10992</strain>
    </source>
</reference>
<protein>
    <submittedName>
        <fullName evidence="2">PhnA domain-containing protein</fullName>
    </submittedName>
</protein>
<name>A0ABW4XQM6_9GAMM</name>
<gene>
    <name evidence="2" type="ORF">ACFSJ3_11365</name>
</gene>
<sequence>MSISNTLMTRCEGKCELCGAIEALTALEVEGASNIGEDSQIVVCETCLPQVEGGDLEVNHWHCLNESMWSQQPVVQVVAYRMLHRLSSEGWAQDLLDMMYLEDDVKAWADAGIAEEAEKTLDVNGTELKKGDSVTVIKDLPVKGSSQVIKQGTVVRGISLSDDPTLISGKANGQSMYLIAAYCRKK</sequence>
<dbReference type="PANTHER" id="PTHR30305:SF3">
    <property type="entry name" value="PROTEIN YJDM"/>
    <property type="match status" value="1"/>
</dbReference>
<accession>A0ABW4XQM6</accession>
<dbReference type="PANTHER" id="PTHR30305">
    <property type="entry name" value="PROTEIN YJDM-RELATED"/>
    <property type="match status" value="1"/>
</dbReference>
<evidence type="ECO:0000313" key="2">
    <source>
        <dbReference type="EMBL" id="MFD2096583.1"/>
    </source>
</evidence>
<dbReference type="EMBL" id="JBHUHT010000012">
    <property type="protein sequence ID" value="MFD2096583.1"/>
    <property type="molecule type" value="Genomic_DNA"/>
</dbReference>
<feature type="domain" description="PhnA protein N-terminal proteobacterial" evidence="1">
    <location>
        <begin position="6"/>
        <end position="52"/>
    </location>
</feature>
<dbReference type="RefSeq" id="WP_345339028.1">
    <property type="nucleotide sequence ID" value="NZ_BAABLI010000008.1"/>
</dbReference>
<evidence type="ECO:0000259" key="1">
    <source>
        <dbReference type="SMART" id="SM00782"/>
    </source>
</evidence>
<organism evidence="2 3">
    <name type="scientific">Corallincola platygyrae</name>
    <dbReference type="NCBI Taxonomy" id="1193278"/>
    <lineage>
        <taxon>Bacteria</taxon>
        <taxon>Pseudomonadati</taxon>
        <taxon>Pseudomonadota</taxon>
        <taxon>Gammaproteobacteria</taxon>
        <taxon>Alteromonadales</taxon>
        <taxon>Psychromonadaceae</taxon>
        <taxon>Corallincola</taxon>
    </lineage>
</organism>
<keyword evidence="3" id="KW-1185">Reference proteome</keyword>
<comment type="caution">
    <text evidence="2">The sequence shown here is derived from an EMBL/GenBank/DDBJ whole genome shotgun (WGS) entry which is preliminary data.</text>
</comment>
<dbReference type="Gene3D" id="2.30.30.40">
    <property type="entry name" value="SH3 Domains"/>
    <property type="match status" value="1"/>
</dbReference>